<evidence type="ECO:0000313" key="2">
    <source>
        <dbReference type="Proteomes" id="UP001441944"/>
    </source>
</evidence>
<accession>A0ABQ0AH88</accession>
<dbReference type="Proteomes" id="UP001441944">
    <property type="component" value="Unassembled WGS sequence"/>
</dbReference>
<gene>
    <name evidence="1" type="ORF">NBRC116598_06670</name>
</gene>
<proteinExistence type="predicted"/>
<comment type="caution">
    <text evidence="1">The sequence shown here is derived from an EMBL/GenBank/DDBJ whole genome shotgun (WGS) entry which is preliminary data.</text>
</comment>
<protein>
    <submittedName>
        <fullName evidence="1">Uncharacterized protein</fullName>
    </submittedName>
</protein>
<keyword evidence="2" id="KW-1185">Reference proteome</keyword>
<name>A0ABQ0AH88_9RHOB</name>
<organism evidence="1 2">
    <name type="scientific">Pseudophaeobacter arcticus</name>
    <dbReference type="NCBI Taxonomy" id="385492"/>
    <lineage>
        <taxon>Bacteria</taxon>
        <taxon>Pseudomonadati</taxon>
        <taxon>Pseudomonadota</taxon>
        <taxon>Alphaproteobacteria</taxon>
        <taxon>Rhodobacterales</taxon>
        <taxon>Paracoccaceae</taxon>
        <taxon>Pseudophaeobacter</taxon>
    </lineage>
</organism>
<sequence length="61" mass="6457">MTDGVQARGAPAQIKAIKDDLSPLGPGAAPQARRGWCLQPGEWGTEFHAAPRISGKGCWSR</sequence>
<reference evidence="1 2" key="1">
    <citation type="submission" date="2024-04" db="EMBL/GenBank/DDBJ databases">
        <title>Draft genome sequence of Pseudophaeobacter arcticus NBRC 116598.</title>
        <authorList>
            <person name="Miyakawa T."/>
            <person name="Kusuya Y."/>
            <person name="Miura T."/>
        </authorList>
    </citation>
    <scope>NUCLEOTIDE SEQUENCE [LARGE SCALE GENOMIC DNA]</scope>
    <source>
        <strain evidence="1 2">SU-CL00105</strain>
    </source>
</reference>
<evidence type="ECO:0000313" key="1">
    <source>
        <dbReference type="EMBL" id="GAA6195223.1"/>
    </source>
</evidence>
<dbReference type="EMBL" id="BAABWU010000002">
    <property type="protein sequence ID" value="GAA6195223.1"/>
    <property type="molecule type" value="Genomic_DNA"/>
</dbReference>